<accession>A0A2Z3YXF5</accession>
<keyword evidence="1" id="KW-0472">Membrane</keyword>
<proteinExistence type="predicted"/>
<evidence type="ECO:0000256" key="1">
    <source>
        <dbReference type="SAM" id="Phobius"/>
    </source>
</evidence>
<dbReference type="EMBL" id="CP024988">
    <property type="protein sequence ID" value="AWT27224.1"/>
    <property type="molecule type" value="Genomic_DNA"/>
</dbReference>
<keyword evidence="1" id="KW-1133">Transmembrane helix</keyword>
<sequence>MLALFPGFITLVSILGLVVGLVTTLWTASGYIKAFCRTMNAAYGVREKRGRLRWNVQMYVLSGLFLLLFAIGLVGALLSGPVAVAVS</sequence>
<reference evidence="3" key="1">
    <citation type="submission" date="2017-11" db="EMBL/GenBank/DDBJ databases">
        <title>Otitis media/interna in a cat caused by the recently described species Corynebacterium provencense.</title>
        <authorList>
            <person name="Kittl S."/>
            <person name="Brodard I."/>
            <person name="Rychener L."/>
            <person name="Jores J."/>
            <person name="Roosje P."/>
            <person name="Gobeli Brawand S."/>
        </authorList>
    </citation>
    <scope>NUCLEOTIDE SEQUENCE [LARGE SCALE GENOMIC DNA]</scope>
    <source>
        <strain evidence="3">17KM38</strain>
    </source>
</reference>
<keyword evidence="3" id="KW-1185">Reference proteome</keyword>
<gene>
    <name evidence="2" type="ORF">Csp1_24760</name>
</gene>
<protein>
    <submittedName>
        <fullName evidence="2">Uncharacterized protein</fullName>
    </submittedName>
</protein>
<evidence type="ECO:0000313" key="2">
    <source>
        <dbReference type="EMBL" id="AWT27224.1"/>
    </source>
</evidence>
<keyword evidence="1" id="KW-0812">Transmembrane</keyword>
<feature type="transmembrane region" description="Helical" evidence="1">
    <location>
        <begin position="6"/>
        <end position="28"/>
    </location>
</feature>
<dbReference type="KEGG" id="cpre:Csp1_24760"/>
<feature type="transmembrane region" description="Helical" evidence="1">
    <location>
        <begin position="56"/>
        <end position="78"/>
    </location>
</feature>
<dbReference type="RefSeq" id="WP_227871079.1">
    <property type="nucleotide sequence ID" value="NZ_CP024988.1"/>
</dbReference>
<organism evidence="2 3">
    <name type="scientific">Corynebacterium provencense</name>
    <dbReference type="NCBI Taxonomy" id="1737425"/>
    <lineage>
        <taxon>Bacteria</taxon>
        <taxon>Bacillati</taxon>
        <taxon>Actinomycetota</taxon>
        <taxon>Actinomycetes</taxon>
        <taxon>Mycobacteriales</taxon>
        <taxon>Corynebacteriaceae</taxon>
        <taxon>Corynebacterium</taxon>
    </lineage>
</organism>
<dbReference type="Proteomes" id="UP000247696">
    <property type="component" value="Chromosome"/>
</dbReference>
<dbReference type="AlphaFoldDB" id="A0A2Z3YXF5"/>
<name>A0A2Z3YXF5_9CORY</name>
<evidence type="ECO:0000313" key="3">
    <source>
        <dbReference type="Proteomes" id="UP000247696"/>
    </source>
</evidence>